<proteinExistence type="predicted"/>
<evidence type="ECO:0008006" key="3">
    <source>
        <dbReference type="Google" id="ProtNLM"/>
    </source>
</evidence>
<comment type="caution">
    <text evidence="1">The sequence shown here is derived from an EMBL/GenBank/DDBJ whole genome shotgun (WGS) entry which is preliminary data.</text>
</comment>
<dbReference type="Proteomes" id="UP001500582">
    <property type="component" value="Unassembled WGS sequence"/>
</dbReference>
<name>A0ABP8GDL6_9SPHI</name>
<dbReference type="InterPro" id="IPR036378">
    <property type="entry name" value="FAS1_dom_sf"/>
</dbReference>
<dbReference type="PROSITE" id="PS51257">
    <property type="entry name" value="PROKAR_LIPOPROTEIN"/>
    <property type="match status" value="1"/>
</dbReference>
<keyword evidence="2" id="KW-1185">Reference proteome</keyword>
<evidence type="ECO:0000313" key="1">
    <source>
        <dbReference type="EMBL" id="GAA4322400.1"/>
    </source>
</evidence>
<dbReference type="SUPFAM" id="SSF82153">
    <property type="entry name" value="FAS1 domain"/>
    <property type="match status" value="1"/>
</dbReference>
<accession>A0ABP8GDL6</accession>
<dbReference type="EMBL" id="BAABFT010000005">
    <property type="protein sequence ID" value="GAA4322400.1"/>
    <property type="molecule type" value="Genomic_DNA"/>
</dbReference>
<sequence>MDKMKKINRYILCAIMGLLALTACKKNDYINDGGKANAHVNMTTYDFLKSRPQFDSLVRIIDKAGMKDEINGNITFFATTNYGIVDYVKAKKQLKIIEVGDENINFGIKDLNAAELRDSLKIYMYKGAINRAQMTTEGTLYDSMLGAIPNVKFMIRLRRTLDYGGYVDYVDYVNFTKVIGTRDDKEADQASIPQNQKDISYDCQTSGIITTTGILHVLSDNQRLFFNGESLGN</sequence>
<organism evidence="1 2">
    <name type="scientific">Mucilaginibacter gynuensis</name>
    <dbReference type="NCBI Taxonomy" id="1302236"/>
    <lineage>
        <taxon>Bacteria</taxon>
        <taxon>Pseudomonadati</taxon>
        <taxon>Bacteroidota</taxon>
        <taxon>Sphingobacteriia</taxon>
        <taxon>Sphingobacteriales</taxon>
        <taxon>Sphingobacteriaceae</taxon>
        <taxon>Mucilaginibacter</taxon>
    </lineage>
</organism>
<gene>
    <name evidence="1" type="ORF">GCM10023149_22690</name>
</gene>
<protein>
    <recommendedName>
        <fullName evidence="3">Fasciclin domain-containing protein</fullName>
    </recommendedName>
</protein>
<evidence type="ECO:0000313" key="2">
    <source>
        <dbReference type="Proteomes" id="UP001500582"/>
    </source>
</evidence>
<dbReference type="Gene3D" id="2.30.180.10">
    <property type="entry name" value="FAS1 domain"/>
    <property type="match status" value="1"/>
</dbReference>
<reference evidence="2" key="1">
    <citation type="journal article" date="2019" name="Int. J. Syst. Evol. Microbiol.">
        <title>The Global Catalogue of Microorganisms (GCM) 10K type strain sequencing project: providing services to taxonomists for standard genome sequencing and annotation.</title>
        <authorList>
            <consortium name="The Broad Institute Genomics Platform"/>
            <consortium name="The Broad Institute Genome Sequencing Center for Infectious Disease"/>
            <person name="Wu L."/>
            <person name="Ma J."/>
        </authorList>
    </citation>
    <scope>NUCLEOTIDE SEQUENCE [LARGE SCALE GENOMIC DNA]</scope>
    <source>
        <strain evidence="2">JCM 17705</strain>
    </source>
</reference>